<dbReference type="EMBL" id="JAFJMO010000018">
    <property type="protein sequence ID" value="KAJ8250269.1"/>
    <property type="molecule type" value="Genomic_DNA"/>
</dbReference>
<gene>
    <name evidence="2" type="ORF">COCON_G00221910</name>
</gene>
<organism evidence="2 3">
    <name type="scientific">Conger conger</name>
    <name type="common">Conger eel</name>
    <name type="synonym">Muraena conger</name>
    <dbReference type="NCBI Taxonomy" id="82655"/>
    <lineage>
        <taxon>Eukaryota</taxon>
        <taxon>Metazoa</taxon>
        <taxon>Chordata</taxon>
        <taxon>Craniata</taxon>
        <taxon>Vertebrata</taxon>
        <taxon>Euteleostomi</taxon>
        <taxon>Actinopterygii</taxon>
        <taxon>Neopterygii</taxon>
        <taxon>Teleostei</taxon>
        <taxon>Anguilliformes</taxon>
        <taxon>Congridae</taxon>
        <taxon>Conger</taxon>
    </lineage>
</organism>
<evidence type="ECO:0000313" key="2">
    <source>
        <dbReference type="EMBL" id="KAJ8250269.1"/>
    </source>
</evidence>
<dbReference type="Proteomes" id="UP001152803">
    <property type="component" value="Unassembled WGS sequence"/>
</dbReference>
<protein>
    <submittedName>
        <fullName evidence="2">Uncharacterized protein</fullName>
    </submittedName>
</protein>
<comment type="caution">
    <text evidence="2">The sequence shown here is derived from an EMBL/GenBank/DDBJ whole genome shotgun (WGS) entry which is preliminary data.</text>
</comment>
<accession>A0A9Q1CW69</accession>
<feature type="region of interest" description="Disordered" evidence="1">
    <location>
        <begin position="1"/>
        <end position="28"/>
    </location>
</feature>
<keyword evidence="3" id="KW-1185">Reference proteome</keyword>
<evidence type="ECO:0000313" key="3">
    <source>
        <dbReference type="Proteomes" id="UP001152803"/>
    </source>
</evidence>
<sequence length="66" mass="6997">MVSRPPQIGVSAAGLGVSPSGLARGSRDAPELFASQSLQPIRLSGFASDCEQHDQFISTRSTAEHW</sequence>
<reference evidence="2" key="1">
    <citation type="journal article" date="2023" name="Science">
        <title>Genome structures resolve the early diversification of teleost fishes.</title>
        <authorList>
            <person name="Parey E."/>
            <person name="Louis A."/>
            <person name="Montfort J."/>
            <person name="Bouchez O."/>
            <person name="Roques C."/>
            <person name="Iampietro C."/>
            <person name="Lluch J."/>
            <person name="Castinel A."/>
            <person name="Donnadieu C."/>
            <person name="Desvignes T."/>
            <person name="Floi Bucao C."/>
            <person name="Jouanno E."/>
            <person name="Wen M."/>
            <person name="Mejri S."/>
            <person name="Dirks R."/>
            <person name="Jansen H."/>
            <person name="Henkel C."/>
            <person name="Chen W.J."/>
            <person name="Zahm M."/>
            <person name="Cabau C."/>
            <person name="Klopp C."/>
            <person name="Thompson A.W."/>
            <person name="Robinson-Rechavi M."/>
            <person name="Braasch I."/>
            <person name="Lecointre G."/>
            <person name="Bobe J."/>
            <person name="Postlethwait J.H."/>
            <person name="Berthelot C."/>
            <person name="Roest Crollius H."/>
            <person name="Guiguen Y."/>
        </authorList>
    </citation>
    <scope>NUCLEOTIDE SEQUENCE</scope>
    <source>
        <strain evidence="2">Concon-B</strain>
    </source>
</reference>
<proteinExistence type="predicted"/>
<name>A0A9Q1CW69_CONCO</name>
<dbReference type="AlphaFoldDB" id="A0A9Q1CW69"/>
<evidence type="ECO:0000256" key="1">
    <source>
        <dbReference type="SAM" id="MobiDB-lite"/>
    </source>
</evidence>